<evidence type="ECO:0000256" key="7">
    <source>
        <dbReference type="SAM" id="SignalP"/>
    </source>
</evidence>
<proteinExistence type="predicted"/>
<comment type="caution">
    <text evidence="8">The sequence shown here is derived from an EMBL/GenBank/DDBJ whole genome shotgun (WGS) entry which is preliminary data.</text>
</comment>
<protein>
    <submittedName>
        <fullName evidence="8">Extracellular solute-binding protein</fullName>
    </submittedName>
</protein>
<dbReference type="PROSITE" id="PS51257">
    <property type="entry name" value="PROKAR_LIPOPROTEIN"/>
    <property type="match status" value="1"/>
</dbReference>
<evidence type="ECO:0000256" key="5">
    <source>
        <dbReference type="ARBA" id="ARBA00023288"/>
    </source>
</evidence>
<dbReference type="RefSeq" id="WP_331845680.1">
    <property type="nucleotide sequence ID" value="NZ_JAZHPZ010000002.1"/>
</dbReference>
<dbReference type="InterPro" id="IPR050490">
    <property type="entry name" value="Bact_solute-bd_prot1"/>
</dbReference>
<dbReference type="SUPFAM" id="SSF53850">
    <property type="entry name" value="Periplasmic binding protein-like II"/>
    <property type="match status" value="1"/>
</dbReference>
<dbReference type="PANTHER" id="PTHR43649">
    <property type="entry name" value="ARABINOSE-BINDING PROTEIN-RELATED"/>
    <property type="match status" value="1"/>
</dbReference>
<gene>
    <name evidence="8" type="ORF">V3851_06355</name>
</gene>
<organism evidence="8 9">
    <name type="scientific">Paenibacillus haidiansis</name>
    <dbReference type="NCBI Taxonomy" id="1574488"/>
    <lineage>
        <taxon>Bacteria</taxon>
        <taxon>Bacillati</taxon>
        <taxon>Bacillota</taxon>
        <taxon>Bacilli</taxon>
        <taxon>Bacillales</taxon>
        <taxon>Paenibacillaceae</taxon>
        <taxon>Paenibacillus</taxon>
    </lineage>
</organism>
<keyword evidence="3" id="KW-0472">Membrane</keyword>
<sequence>MKKKSFTILLTALLTLSMALSACSGGGGNKEATADPSAAPANTGKDETTSAPEEPTKITIMLPLNTTETPPDTIKNEIEKLTNTKLTYQFFPADTYEEKLNTSFATGSLPQVTYLKNSTTFIQMKEAIKDGQFWEIGPLLSEFPNLSKLKPEILNNTKVDGKLYSLYIGRPLARQGMIYRKDWADKLGLGAPTNVDELFAMAKAFTEQDPDGNGQNDTTGVADRNELVYGAFKTVSSWFGTPNYWGTKDGKLAPEFTFQQYIDTMDFFKKLRDGGYMNQDFAATSKTDAVNMFTSGKAGMYIGGSMQDIDSLHKDLIKNVPDAVLDTHSMVAGPDGKFAQWMIPGYNNIVLFPKSAIKDEAELKKILAFFDKMMTPEVANVMYWGIEGVHYTVVDGKAKAAEDKELIEREVKGFKDSVIGESETNGMYEPYNELPGRIHAEELILENVKVGVADPTAALDSPTYMEKGVELQQIITDATYQYMYGQIDKAGFEKAVEDWMNRGGAKIVEEYNAAAAAQ</sequence>
<evidence type="ECO:0000256" key="3">
    <source>
        <dbReference type="ARBA" id="ARBA00023136"/>
    </source>
</evidence>
<dbReference type="Pfam" id="PF01547">
    <property type="entry name" value="SBP_bac_1"/>
    <property type="match status" value="1"/>
</dbReference>
<keyword evidence="2 7" id="KW-0732">Signal</keyword>
<dbReference type="PANTHER" id="PTHR43649:SF33">
    <property type="entry name" value="POLYGALACTURONAN_RHAMNOGALACTURONAN-BINDING PROTEIN YTCQ"/>
    <property type="match status" value="1"/>
</dbReference>
<evidence type="ECO:0000313" key="8">
    <source>
        <dbReference type="EMBL" id="MEF2965451.1"/>
    </source>
</evidence>
<feature type="signal peptide" evidence="7">
    <location>
        <begin position="1"/>
        <end position="22"/>
    </location>
</feature>
<name>A0ABU7VNZ2_9BACL</name>
<evidence type="ECO:0000256" key="2">
    <source>
        <dbReference type="ARBA" id="ARBA00022729"/>
    </source>
</evidence>
<dbReference type="Proteomes" id="UP001306950">
    <property type="component" value="Unassembled WGS sequence"/>
</dbReference>
<evidence type="ECO:0000256" key="6">
    <source>
        <dbReference type="SAM" id="MobiDB-lite"/>
    </source>
</evidence>
<accession>A0ABU7VNZ2</accession>
<dbReference type="CDD" id="cd13580">
    <property type="entry name" value="PBP2_AlgQ_like_1"/>
    <property type="match status" value="1"/>
</dbReference>
<keyword evidence="1" id="KW-1003">Cell membrane</keyword>
<feature type="chain" id="PRO_5046119842" evidence="7">
    <location>
        <begin position="23"/>
        <end position="518"/>
    </location>
</feature>
<keyword evidence="9" id="KW-1185">Reference proteome</keyword>
<feature type="region of interest" description="Disordered" evidence="6">
    <location>
        <begin position="25"/>
        <end position="56"/>
    </location>
</feature>
<dbReference type="InterPro" id="IPR006059">
    <property type="entry name" value="SBP"/>
</dbReference>
<reference evidence="8 9" key="1">
    <citation type="submission" date="2024-02" db="EMBL/GenBank/DDBJ databases">
        <title>A nitrogen-fixing paenibacillus bacterium.</title>
        <authorList>
            <person name="Zhang W.L."/>
            <person name="Chen S.F."/>
        </authorList>
    </citation>
    <scope>NUCLEOTIDE SEQUENCE [LARGE SCALE GENOMIC DNA]</scope>
    <source>
        <strain evidence="8 9">M1</strain>
    </source>
</reference>
<keyword evidence="5" id="KW-0449">Lipoprotein</keyword>
<dbReference type="Gene3D" id="3.40.190.10">
    <property type="entry name" value="Periplasmic binding protein-like II"/>
    <property type="match status" value="2"/>
</dbReference>
<evidence type="ECO:0000256" key="4">
    <source>
        <dbReference type="ARBA" id="ARBA00023139"/>
    </source>
</evidence>
<dbReference type="EMBL" id="JAZHPZ010000002">
    <property type="protein sequence ID" value="MEF2965451.1"/>
    <property type="molecule type" value="Genomic_DNA"/>
</dbReference>
<evidence type="ECO:0000256" key="1">
    <source>
        <dbReference type="ARBA" id="ARBA00022475"/>
    </source>
</evidence>
<evidence type="ECO:0000313" key="9">
    <source>
        <dbReference type="Proteomes" id="UP001306950"/>
    </source>
</evidence>
<keyword evidence="4" id="KW-0564">Palmitate</keyword>